<dbReference type="Proteomes" id="UP000821865">
    <property type="component" value="Chromosome 6"/>
</dbReference>
<accession>A0ACB8CM96</accession>
<evidence type="ECO:0000313" key="1">
    <source>
        <dbReference type="EMBL" id="KAH7945954.1"/>
    </source>
</evidence>
<reference evidence="1" key="1">
    <citation type="submission" date="2020-05" db="EMBL/GenBank/DDBJ databases">
        <title>Large-scale comparative analyses of tick genomes elucidate their genetic diversity and vector capacities.</title>
        <authorList>
            <person name="Jia N."/>
            <person name="Wang J."/>
            <person name="Shi W."/>
            <person name="Du L."/>
            <person name="Sun Y."/>
            <person name="Zhan W."/>
            <person name="Jiang J."/>
            <person name="Wang Q."/>
            <person name="Zhang B."/>
            <person name="Ji P."/>
            <person name="Sakyi L.B."/>
            <person name="Cui X."/>
            <person name="Yuan T."/>
            <person name="Jiang B."/>
            <person name="Yang W."/>
            <person name="Lam T.T.-Y."/>
            <person name="Chang Q."/>
            <person name="Ding S."/>
            <person name="Wang X."/>
            <person name="Zhu J."/>
            <person name="Ruan X."/>
            <person name="Zhao L."/>
            <person name="Wei J."/>
            <person name="Que T."/>
            <person name="Du C."/>
            <person name="Cheng J."/>
            <person name="Dai P."/>
            <person name="Han X."/>
            <person name="Huang E."/>
            <person name="Gao Y."/>
            <person name="Liu J."/>
            <person name="Shao H."/>
            <person name="Ye R."/>
            <person name="Li L."/>
            <person name="Wei W."/>
            <person name="Wang X."/>
            <person name="Wang C."/>
            <person name="Yang T."/>
            <person name="Huo Q."/>
            <person name="Li W."/>
            <person name="Guo W."/>
            <person name="Chen H."/>
            <person name="Zhou L."/>
            <person name="Ni X."/>
            <person name="Tian J."/>
            <person name="Zhou Y."/>
            <person name="Sheng Y."/>
            <person name="Liu T."/>
            <person name="Pan Y."/>
            <person name="Xia L."/>
            <person name="Li J."/>
            <person name="Zhao F."/>
            <person name="Cao W."/>
        </authorList>
    </citation>
    <scope>NUCLEOTIDE SEQUENCE</scope>
    <source>
        <strain evidence="1">Dsil-2018</strain>
    </source>
</reference>
<sequence>MDLQVSVSIEQTADSTDLILTGVSLIVPLLVKAETESVGDRSRPKEVRRTSSEQQLFACSVVVLLFAALVVTAALVTGHWSTSRVHVCHTTDCQRHATELTRRLVGAASPCDDWSRFVCSAWQNEHPGADSALEDAAMHWSSRMANVVPEQVYYPPEARKAVHAIVTCLDRSRENELESTKTLLEFLERHFWEARATSDRRTGSDESHPTVASLVAEVVDYAVNWMLPLLFNVALLATQGPPTGRVIVLFPSELVPVWFKVVTEQRQHGTYDSTWQYISLVTRGLTPHFDLDNGADIAEDVLSSLRKVTEFEPEASAVVTVGKLGEILGLPPGKNLVQAFRQTFVVSPEIDENDVVFVTRRRLLVTLTALVDSHGADALTAFVRWWVLVIVGFLADTNSTRERASDRDINEIMTLVCTTEVEATYGLALNRADKENFEEDELDGLRKALENIRNTLVQGISRLVYLEDSAKQIITAHLKSLKTELWGDVDKLRDGNESLPAFADFPVADGPFMRYWVSIREYARSLNRAQRYRLPYVQRRTTPSTLVYYEPISKTVVLNHAALTSPYYYPGGSKAMFYGGIGFWYAKALVQALDYESEGIFTPEDENTALRPSPIYKGKGVLRRCSDGFFYRDEFPDMAAMEVAHAALQRDDDYNRLPGAETLDTDHIFFMTLCYGACRAEGKDRFSPTCDRAVMKSRIFARVLRCKSKLKQCGYF</sequence>
<gene>
    <name evidence="1" type="ORF">HPB49_017833</name>
</gene>
<keyword evidence="2" id="KW-1185">Reference proteome</keyword>
<organism evidence="1 2">
    <name type="scientific">Dermacentor silvarum</name>
    <name type="common">Tick</name>
    <dbReference type="NCBI Taxonomy" id="543639"/>
    <lineage>
        <taxon>Eukaryota</taxon>
        <taxon>Metazoa</taxon>
        <taxon>Ecdysozoa</taxon>
        <taxon>Arthropoda</taxon>
        <taxon>Chelicerata</taxon>
        <taxon>Arachnida</taxon>
        <taxon>Acari</taxon>
        <taxon>Parasitiformes</taxon>
        <taxon>Ixodida</taxon>
        <taxon>Ixodoidea</taxon>
        <taxon>Ixodidae</taxon>
        <taxon>Rhipicephalinae</taxon>
        <taxon>Dermacentor</taxon>
    </lineage>
</organism>
<dbReference type="EMBL" id="CM023475">
    <property type="protein sequence ID" value="KAH7945954.1"/>
    <property type="molecule type" value="Genomic_DNA"/>
</dbReference>
<comment type="caution">
    <text evidence="1">The sequence shown here is derived from an EMBL/GenBank/DDBJ whole genome shotgun (WGS) entry which is preliminary data.</text>
</comment>
<protein>
    <submittedName>
        <fullName evidence="1">Uncharacterized protein</fullName>
    </submittedName>
</protein>
<name>A0ACB8CM96_DERSI</name>
<evidence type="ECO:0000313" key="2">
    <source>
        <dbReference type="Proteomes" id="UP000821865"/>
    </source>
</evidence>
<proteinExistence type="predicted"/>